<dbReference type="EC" id="1.1.1.-" evidence="2"/>
<accession>A0A6J4H5J9</accession>
<dbReference type="InterPro" id="IPR020843">
    <property type="entry name" value="ER"/>
</dbReference>
<dbReference type="AlphaFoldDB" id="A0A6J4H5J9"/>
<dbReference type="Gene3D" id="3.90.180.10">
    <property type="entry name" value="Medium-chain alcohol dehydrogenases, catalytic domain"/>
    <property type="match status" value="1"/>
</dbReference>
<dbReference type="PANTHER" id="PTHR44013:SF1">
    <property type="entry name" value="ZINC-TYPE ALCOHOL DEHYDROGENASE-LIKE PROTEIN C16A3.02C"/>
    <property type="match status" value="1"/>
</dbReference>
<dbReference type="SUPFAM" id="SSF51735">
    <property type="entry name" value="NAD(P)-binding Rossmann-fold domains"/>
    <property type="match status" value="1"/>
</dbReference>
<dbReference type="EMBL" id="CADCTN010000018">
    <property type="protein sequence ID" value="CAA9215535.1"/>
    <property type="molecule type" value="Genomic_DNA"/>
</dbReference>
<sequence>MAQRIQQRSYGGPEVLELVDVPEPDPRDLAEGEVLVRVHAAGVNPVDTQTRRGGGVSGLMGGFPFTVGWDVAGTVAALGPGAGGGSNGLAVGSRVFAFSRFPEQAAAYADFAVLRESELALVPPSMSDAQAGGLPLAGLTAWQDLVDIAAVQPGQRVLIHGGGGGVGHLAVQIAHDLGAYVIATASAGKCDWVASLGADEVLDYTRVDVVAGLRNRPVDVVLDTVSGPMGPPSVACAAPGGTVIELLGVSEETKAAAQESGVNAVYHAVHPDGGQLQHLADMVAGGRLAVDVSEEYPLARAADAHRAVESGRTRGKLVLRP</sequence>
<proteinExistence type="predicted"/>
<dbReference type="GO" id="GO:0016829">
    <property type="term" value="F:lyase activity"/>
    <property type="evidence" value="ECO:0007669"/>
    <property type="project" value="UniProtKB-KW"/>
</dbReference>
<reference evidence="2" key="1">
    <citation type="submission" date="2020-02" db="EMBL/GenBank/DDBJ databases">
        <authorList>
            <person name="Meier V. D."/>
        </authorList>
    </citation>
    <scope>NUCLEOTIDE SEQUENCE</scope>
    <source>
        <strain evidence="2">AVDCRST_MAG52</strain>
    </source>
</reference>
<dbReference type="Gene3D" id="3.40.50.720">
    <property type="entry name" value="NAD(P)-binding Rossmann-like Domain"/>
    <property type="match status" value="1"/>
</dbReference>
<dbReference type="CDD" id="cd05289">
    <property type="entry name" value="MDR_like_2"/>
    <property type="match status" value="1"/>
</dbReference>
<dbReference type="SUPFAM" id="SSF50129">
    <property type="entry name" value="GroES-like"/>
    <property type="match status" value="1"/>
</dbReference>
<evidence type="ECO:0000313" key="2">
    <source>
        <dbReference type="EMBL" id="CAA9215535.1"/>
    </source>
</evidence>
<dbReference type="PANTHER" id="PTHR44013">
    <property type="entry name" value="ZINC-TYPE ALCOHOL DEHYDROGENASE-LIKE PROTEIN C16A3.02C"/>
    <property type="match status" value="1"/>
</dbReference>
<protein>
    <submittedName>
        <fullName evidence="2">Bifunctional protein: zinc-containing alcohol dehydrogenase quinone oxidoreductase ( NADPH:quinone reductase) Similar to arginate lyase</fullName>
        <ecNumber evidence="2">1.1.1.-</ecNumber>
    </submittedName>
</protein>
<dbReference type="Pfam" id="PF08240">
    <property type="entry name" value="ADH_N"/>
    <property type="match status" value="1"/>
</dbReference>
<dbReference type="InterPro" id="IPR036291">
    <property type="entry name" value="NAD(P)-bd_dom_sf"/>
</dbReference>
<dbReference type="SMART" id="SM00829">
    <property type="entry name" value="PKS_ER"/>
    <property type="match status" value="1"/>
</dbReference>
<keyword evidence="2" id="KW-0560">Oxidoreductase</keyword>
<dbReference type="InterPro" id="IPR013154">
    <property type="entry name" value="ADH-like_N"/>
</dbReference>
<feature type="domain" description="Enoyl reductase (ER)" evidence="1">
    <location>
        <begin position="11"/>
        <end position="319"/>
    </location>
</feature>
<evidence type="ECO:0000259" key="1">
    <source>
        <dbReference type="SMART" id="SM00829"/>
    </source>
</evidence>
<name>A0A6J4H5J9_9ACTN</name>
<dbReference type="Pfam" id="PF13602">
    <property type="entry name" value="ADH_zinc_N_2"/>
    <property type="match status" value="1"/>
</dbReference>
<dbReference type="InterPro" id="IPR011032">
    <property type="entry name" value="GroES-like_sf"/>
</dbReference>
<organism evidence="2">
    <name type="scientific">uncultured Blastococcus sp</name>
    <dbReference type="NCBI Taxonomy" id="217144"/>
    <lineage>
        <taxon>Bacteria</taxon>
        <taxon>Bacillati</taxon>
        <taxon>Actinomycetota</taxon>
        <taxon>Actinomycetes</taxon>
        <taxon>Geodermatophilales</taxon>
        <taxon>Geodermatophilaceae</taxon>
        <taxon>Blastococcus</taxon>
        <taxon>environmental samples</taxon>
    </lineage>
</organism>
<keyword evidence="2" id="KW-0456">Lyase</keyword>
<dbReference type="GO" id="GO:0016491">
    <property type="term" value="F:oxidoreductase activity"/>
    <property type="evidence" value="ECO:0007669"/>
    <property type="project" value="UniProtKB-KW"/>
</dbReference>
<gene>
    <name evidence="2" type="ORF">AVDCRST_MAG52-206</name>
</gene>
<dbReference type="InterPro" id="IPR052733">
    <property type="entry name" value="Chloroplast_QOR"/>
</dbReference>